<name>A0ACB8F8S7_9SAUR</name>
<organism evidence="1 2">
    <name type="scientific">Sphaerodactylus townsendi</name>
    <dbReference type="NCBI Taxonomy" id="933632"/>
    <lineage>
        <taxon>Eukaryota</taxon>
        <taxon>Metazoa</taxon>
        <taxon>Chordata</taxon>
        <taxon>Craniata</taxon>
        <taxon>Vertebrata</taxon>
        <taxon>Euteleostomi</taxon>
        <taxon>Lepidosauria</taxon>
        <taxon>Squamata</taxon>
        <taxon>Bifurcata</taxon>
        <taxon>Gekkota</taxon>
        <taxon>Sphaerodactylidae</taxon>
        <taxon>Sphaerodactylus</taxon>
    </lineage>
</organism>
<dbReference type="Proteomes" id="UP000827872">
    <property type="component" value="Linkage Group LG08"/>
</dbReference>
<sequence>MKAGKSDGSSPEDINNDHSTKIKRNRLEDPQNAESEKEEKSVKASEHQIMLPLEERITHFRDMLLERGPKKTD</sequence>
<reference evidence="1" key="1">
    <citation type="submission" date="2021-08" db="EMBL/GenBank/DDBJ databases">
        <title>The first chromosome-level gecko genome reveals the dynamic sex chromosomes of Neotropical dwarf geckos (Sphaerodactylidae: Sphaerodactylus).</title>
        <authorList>
            <person name="Pinto B.J."/>
            <person name="Keating S.E."/>
            <person name="Gamble T."/>
        </authorList>
    </citation>
    <scope>NUCLEOTIDE SEQUENCE</scope>
    <source>
        <strain evidence="1">TG3544</strain>
    </source>
</reference>
<protein>
    <submittedName>
        <fullName evidence="1">Uncharacterized protein</fullName>
    </submittedName>
</protein>
<keyword evidence="2" id="KW-1185">Reference proteome</keyword>
<evidence type="ECO:0000313" key="2">
    <source>
        <dbReference type="Proteomes" id="UP000827872"/>
    </source>
</evidence>
<evidence type="ECO:0000313" key="1">
    <source>
        <dbReference type="EMBL" id="KAH8001765.1"/>
    </source>
</evidence>
<accession>A0ACB8F8S7</accession>
<dbReference type="EMBL" id="CM037621">
    <property type="protein sequence ID" value="KAH8001765.1"/>
    <property type="molecule type" value="Genomic_DNA"/>
</dbReference>
<proteinExistence type="predicted"/>
<comment type="caution">
    <text evidence="1">The sequence shown here is derived from an EMBL/GenBank/DDBJ whole genome shotgun (WGS) entry which is preliminary data.</text>
</comment>
<gene>
    <name evidence="1" type="ORF">K3G42_015612</name>
</gene>